<dbReference type="OMA" id="NIGVACW"/>
<feature type="transmembrane region" description="Helical" evidence="1">
    <location>
        <begin position="629"/>
        <end position="648"/>
    </location>
</feature>
<protein>
    <recommendedName>
        <fullName evidence="2">AMP-dependent synthetase/ligase domain-containing protein</fullName>
    </recommendedName>
</protein>
<keyword evidence="4" id="KW-1185">Reference proteome</keyword>
<feature type="transmembrane region" description="Helical" evidence="1">
    <location>
        <begin position="747"/>
        <end position="766"/>
    </location>
</feature>
<evidence type="ECO:0000313" key="3">
    <source>
        <dbReference type="EMBL" id="OSS44023.1"/>
    </source>
</evidence>
<dbReference type="EMBL" id="KZ107860">
    <property type="protein sequence ID" value="OSS44023.1"/>
    <property type="molecule type" value="Genomic_DNA"/>
</dbReference>
<dbReference type="STRING" id="105696.A0A1Y2LJ24"/>
<dbReference type="InterPro" id="IPR052979">
    <property type="entry name" value="Adenylate-forming_domain"/>
</dbReference>
<feature type="transmembrane region" description="Helical" evidence="1">
    <location>
        <begin position="786"/>
        <end position="803"/>
    </location>
</feature>
<keyword evidence="1" id="KW-0472">Membrane</keyword>
<proteinExistence type="predicted"/>
<dbReference type="PANTHER" id="PTHR33927">
    <property type="entry name" value="TRANSMEMBRANE PROTEIN"/>
    <property type="match status" value="1"/>
</dbReference>
<dbReference type="Pfam" id="PF00501">
    <property type="entry name" value="AMP-binding"/>
    <property type="match status" value="1"/>
</dbReference>
<feature type="domain" description="AMP-dependent synthetase/ligase" evidence="2">
    <location>
        <begin position="60"/>
        <end position="389"/>
    </location>
</feature>
<dbReference type="Proteomes" id="UP000193240">
    <property type="component" value="Unassembled WGS sequence"/>
</dbReference>
<dbReference type="PANTHER" id="PTHR33927:SF5">
    <property type="entry name" value="ENZYME, PUTATIVE (AFU_ORTHOLOGUE AFUA_8G01222)-RELATED"/>
    <property type="match status" value="1"/>
</dbReference>
<reference evidence="3 4" key="1">
    <citation type="journal article" date="2017" name="Genome Announc.">
        <title>Genome sequence of the saprophytic ascomycete Epicoccum nigrum ICMP 19927 strain isolated from New Zealand.</title>
        <authorList>
            <person name="Fokin M."/>
            <person name="Fleetwood D."/>
            <person name="Weir B.S."/>
            <person name="Villas-Boas S.G."/>
        </authorList>
    </citation>
    <scope>NUCLEOTIDE SEQUENCE [LARGE SCALE GENOMIC DNA]</scope>
    <source>
        <strain evidence="3 4">ICMP 19927</strain>
    </source>
</reference>
<feature type="transmembrane region" description="Helical" evidence="1">
    <location>
        <begin position="683"/>
        <end position="701"/>
    </location>
</feature>
<name>A0A1Y2LJ24_EPING</name>
<gene>
    <name evidence="3" type="ORF">B5807_11335</name>
</gene>
<dbReference type="InterPro" id="IPR000873">
    <property type="entry name" value="AMP-dep_synth/lig_dom"/>
</dbReference>
<dbReference type="InterPro" id="IPR042099">
    <property type="entry name" value="ANL_N_sf"/>
</dbReference>
<dbReference type="InParanoid" id="A0A1Y2LJ24"/>
<evidence type="ECO:0000256" key="1">
    <source>
        <dbReference type="SAM" id="Phobius"/>
    </source>
</evidence>
<feature type="transmembrane region" description="Helical" evidence="1">
    <location>
        <begin position="713"/>
        <end position="735"/>
    </location>
</feature>
<evidence type="ECO:0000259" key="2">
    <source>
        <dbReference type="Pfam" id="PF00501"/>
    </source>
</evidence>
<dbReference type="Gene3D" id="3.30.300.30">
    <property type="match status" value="1"/>
</dbReference>
<evidence type="ECO:0000313" key="4">
    <source>
        <dbReference type="Proteomes" id="UP000193240"/>
    </source>
</evidence>
<feature type="transmembrane region" description="Helical" evidence="1">
    <location>
        <begin position="823"/>
        <end position="841"/>
    </location>
</feature>
<dbReference type="SUPFAM" id="SSF56801">
    <property type="entry name" value="Acetyl-CoA synthetase-like"/>
    <property type="match status" value="1"/>
</dbReference>
<keyword evidence="1" id="KW-0812">Transmembrane</keyword>
<organism evidence="3 4">
    <name type="scientific">Epicoccum nigrum</name>
    <name type="common">Soil fungus</name>
    <name type="synonym">Epicoccum purpurascens</name>
    <dbReference type="NCBI Taxonomy" id="105696"/>
    <lineage>
        <taxon>Eukaryota</taxon>
        <taxon>Fungi</taxon>
        <taxon>Dikarya</taxon>
        <taxon>Ascomycota</taxon>
        <taxon>Pezizomycotina</taxon>
        <taxon>Dothideomycetes</taxon>
        <taxon>Pleosporomycetidae</taxon>
        <taxon>Pleosporales</taxon>
        <taxon>Pleosporineae</taxon>
        <taxon>Didymellaceae</taxon>
        <taxon>Epicoccum</taxon>
    </lineage>
</organism>
<sequence length="1053" mass="116156">MTLHALRNCHRYLSNYTDMVGENQISKMSGLTEEDQAFITQHGSGARLPVPYDTIHEAFESVVDAFPAIVAAVHGDRKITYHQLDLAANRLAHHLIGSGLRPKQRVCLVVQRSVEMLIGLLAILKAGCQYVPIDGGVASDQALQHIFEDTEARFILCLPKFWEKVQQFAPQDALVLELGMETGAFYSPLRPCIKVSGDDGVYAMYTSGSTGVPKGVDVKHITMANALLLEPGKLKITQGSKVAQVLSISFAMGAWEMLGSLVNGGTLYLRGSDWNATLSEVDTLICTPSILSKYQQQDYPNIKTVVVAGEACSQGLADDWAQNRCFYNLLGSTETFLFSAHKHVIGEPLSIGRLLPNTRCHILDEAGQPVPVGQRGTLWVGGKGVAKGYINLPLTTAEKFQPDRFADDGTTMYNFGNIVCWRADGSLDSFGRMDDQVKIKGFRVELDGVTTILEQFESITRATSLVIDGILYGFYTSPTTVDQELLAAFVRQHLPYYSVPERWQQIEAVPLNINGKVDKAQLKVLAAQASLPVPDVKPSKPGHQRIDSAFDNMVAAREIVVPLPVITQESSRTSRTEVDLEKGFRCHTKHFSTSSTATTDTNPDRLLNHIPKAEGSEASHWVRHRVMIAYRWFLIPIVAVNIGVACWILNRGIKSQHYPFSYVATATAANLCTSILIRSEPVINLLFTVFSSVPTWMPLFVRRICANVYHIGGIHVGCAMAAVMWFIVFAVGASIDLAKDPHARAMSLAPTIITYFILALLISMTVLSQPTLRNKFHDTWENMHRFGGWTVLGLYWVLVGLSTKDLSRGSGMSATEAYLRNPSIWLIAAATLAIIFPWLFLRRVPVRPEVLSTHAVRLHFDSEVAPGQGVRLSESPLGDWHGFATITNGRGNNPESNGKGYSVIVSRAGDFTGRCIDDAPTHIWRRGIPTCGVLRIATLFKSVVVVATGSGIGPCLSIFPYQQVAMRILWTAPNHKKTFGKSIVDDVRRRDPDAVIYNTRESGKPDMSLLTYRLYKESGAEAVLVISNKRFTQQIVFDMEKRGIPAYGAIFDS</sequence>
<dbReference type="AlphaFoldDB" id="A0A1Y2LJ24"/>
<keyword evidence="1" id="KW-1133">Transmembrane helix</keyword>
<accession>A0A1Y2LJ24</accession>
<dbReference type="InterPro" id="IPR045851">
    <property type="entry name" value="AMP-bd_C_sf"/>
</dbReference>
<dbReference type="Gene3D" id="3.40.50.12780">
    <property type="entry name" value="N-terminal domain of ligase-like"/>
    <property type="match status" value="1"/>
</dbReference>